<dbReference type="SMART" id="SM00225">
    <property type="entry name" value="BTB"/>
    <property type="match status" value="1"/>
</dbReference>
<dbReference type="InterPro" id="IPR000210">
    <property type="entry name" value="BTB/POZ_dom"/>
</dbReference>
<feature type="compositionally biased region" description="Pro residues" evidence="1">
    <location>
        <begin position="298"/>
        <end position="308"/>
    </location>
</feature>
<dbReference type="SUPFAM" id="SSF54695">
    <property type="entry name" value="POZ domain"/>
    <property type="match status" value="1"/>
</dbReference>
<comment type="caution">
    <text evidence="3">The sequence shown here is derived from an EMBL/GenBank/DDBJ whole genome shotgun (WGS) entry which is preliminary data.</text>
</comment>
<organism evidence="3 4">
    <name type="scientific">Neotoma lepida</name>
    <name type="common">Desert woodrat</name>
    <dbReference type="NCBI Taxonomy" id="56216"/>
    <lineage>
        <taxon>Eukaryota</taxon>
        <taxon>Metazoa</taxon>
        <taxon>Chordata</taxon>
        <taxon>Craniata</taxon>
        <taxon>Vertebrata</taxon>
        <taxon>Euteleostomi</taxon>
        <taxon>Mammalia</taxon>
        <taxon>Eutheria</taxon>
        <taxon>Euarchontoglires</taxon>
        <taxon>Glires</taxon>
        <taxon>Rodentia</taxon>
        <taxon>Myomorpha</taxon>
        <taxon>Muroidea</taxon>
        <taxon>Cricetidae</taxon>
        <taxon>Neotominae</taxon>
        <taxon>Neotoma</taxon>
    </lineage>
</organism>
<dbReference type="PANTHER" id="PTHR14958:SF24">
    <property type="entry name" value="BTB_POZ DOMAIN-CONTAINING PROTEIN KCTD17"/>
    <property type="match status" value="1"/>
</dbReference>
<feature type="region of interest" description="Disordered" evidence="1">
    <location>
        <begin position="375"/>
        <end position="410"/>
    </location>
</feature>
<dbReference type="GO" id="GO:0045724">
    <property type="term" value="P:positive regulation of cilium assembly"/>
    <property type="evidence" value="ECO:0007669"/>
    <property type="project" value="TreeGrafter"/>
</dbReference>
<feature type="domain" description="BTB" evidence="2">
    <location>
        <begin position="73"/>
        <end position="174"/>
    </location>
</feature>
<dbReference type="GO" id="GO:0051260">
    <property type="term" value="P:protein homooligomerization"/>
    <property type="evidence" value="ECO:0007669"/>
    <property type="project" value="InterPro"/>
</dbReference>
<dbReference type="AlphaFoldDB" id="A0A1A6GUU7"/>
<accession>A0A1A6GUU7</accession>
<dbReference type="Gene3D" id="3.30.710.10">
    <property type="entry name" value="Potassium Channel Kv1.1, Chain A"/>
    <property type="match status" value="1"/>
</dbReference>
<sequence>MWGGTCCPRCTRTGAAHPSPGSKLQLPAYPAPGTRPQPAEGRMQTPRLAMRMEAGEAAPPVGAGGRAGGGWGKWVRLNVGGTVFLTTRQTLCREQKSFLSRLCQGEELQSDRDETGAYLIDRDPTYFGPILNFLRHGKLVLDKDMAEEGVLEEAEFYNIGPLIRIIKDRMEEKDYTVTQVPPKHVYRVLQCQEEELTQMVSTMSDGWRFEQLVNIGSSYNYGSEDQAEFLCVVSKELHSSPHGLSSESSRKTKSTDEQLEERRRQEVEEVEVAQVQVEADAQEKALSSQDPANLFSLSPPPPPPPLPAGGPASSSSTSSSSWISSAPCLFPLCPCPGFLSACSRLHPGAALVPVSRALSPGPLALHPQASCLPPPAPLPAPSASWPGEEGRPCPHPPRPKPELAVRAPRPRARPQSCRPWFVAWQSWREGRKQGGLLQARGTRM</sequence>
<dbReference type="Pfam" id="PF02214">
    <property type="entry name" value="BTB_2"/>
    <property type="match status" value="1"/>
</dbReference>
<dbReference type="EMBL" id="LZPO01068922">
    <property type="protein sequence ID" value="OBS69405.1"/>
    <property type="molecule type" value="Genomic_DNA"/>
</dbReference>
<dbReference type="GO" id="GO:0031463">
    <property type="term" value="C:Cul3-RING ubiquitin ligase complex"/>
    <property type="evidence" value="ECO:0007669"/>
    <property type="project" value="TreeGrafter"/>
</dbReference>
<name>A0A1A6GUU7_NEOLE</name>
<feature type="region of interest" description="Disordered" evidence="1">
    <location>
        <begin position="12"/>
        <end position="41"/>
    </location>
</feature>
<dbReference type="Gene3D" id="6.10.140.750">
    <property type="match status" value="1"/>
</dbReference>
<dbReference type="GO" id="GO:0005737">
    <property type="term" value="C:cytoplasm"/>
    <property type="evidence" value="ECO:0007669"/>
    <property type="project" value="TreeGrafter"/>
</dbReference>
<protein>
    <recommendedName>
        <fullName evidence="2">BTB domain-containing protein</fullName>
    </recommendedName>
</protein>
<dbReference type="CDD" id="cd18391">
    <property type="entry name" value="BTB_POZ_KCTD17"/>
    <property type="match status" value="1"/>
</dbReference>
<keyword evidence="4" id="KW-1185">Reference proteome</keyword>
<evidence type="ECO:0000313" key="3">
    <source>
        <dbReference type="EMBL" id="OBS69405.1"/>
    </source>
</evidence>
<evidence type="ECO:0000313" key="4">
    <source>
        <dbReference type="Proteomes" id="UP000092124"/>
    </source>
</evidence>
<evidence type="ECO:0000256" key="1">
    <source>
        <dbReference type="SAM" id="MobiDB-lite"/>
    </source>
</evidence>
<dbReference type="GO" id="GO:0097602">
    <property type="term" value="F:cullin family protein binding"/>
    <property type="evidence" value="ECO:0007669"/>
    <property type="project" value="TreeGrafter"/>
</dbReference>
<dbReference type="InterPro" id="IPR003131">
    <property type="entry name" value="T1-type_BTB"/>
</dbReference>
<proteinExistence type="predicted"/>
<dbReference type="Proteomes" id="UP000092124">
    <property type="component" value="Unassembled WGS sequence"/>
</dbReference>
<dbReference type="GO" id="GO:0043161">
    <property type="term" value="P:proteasome-mediated ubiquitin-dependent protein catabolic process"/>
    <property type="evidence" value="ECO:0007669"/>
    <property type="project" value="TreeGrafter"/>
</dbReference>
<dbReference type="STRING" id="56216.A0A1A6GUU7"/>
<dbReference type="Gene3D" id="3.30.70.2000">
    <property type="match status" value="1"/>
</dbReference>
<reference evidence="3 4" key="1">
    <citation type="submission" date="2016-06" db="EMBL/GenBank/DDBJ databases">
        <title>The Draft Genome Sequence and Annotation of the Desert Woodrat Neotoma lepida.</title>
        <authorList>
            <person name="Campbell M."/>
            <person name="Oakeson K.F."/>
            <person name="Yandell M."/>
            <person name="Halpert J.R."/>
            <person name="Dearing D."/>
        </authorList>
    </citation>
    <scope>NUCLEOTIDE SEQUENCE [LARGE SCALE GENOMIC DNA]</scope>
    <source>
        <strain evidence="3">417</strain>
        <tissue evidence="3">Liver</tissue>
    </source>
</reference>
<gene>
    <name evidence="3" type="ORF">A6R68_02023</name>
</gene>
<feature type="compositionally biased region" description="Low complexity" evidence="1">
    <location>
        <begin position="309"/>
        <end position="318"/>
    </location>
</feature>
<dbReference type="OrthoDB" id="1244179at2759"/>
<feature type="region of interest" description="Disordered" evidence="1">
    <location>
        <begin position="239"/>
        <end position="318"/>
    </location>
</feature>
<dbReference type="FunFam" id="3.30.710.10:FF:000005">
    <property type="entry name" value="Potassium channel tetramerization domain-containing 17"/>
    <property type="match status" value="1"/>
</dbReference>
<dbReference type="FunFam" id="3.30.70.2000:FF:000001">
    <property type="entry name" value="Potassium channel tetramerization domain-containing 17"/>
    <property type="match status" value="1"/>
</dbReference>
<dbReference type="PANTHER" id="PTHR14958">
    <property type="entry name" value="POTASSIUM CHANNEL TETRAMERISATION DOMAIN CONTAINING PROTEIN"/>
    <property type="match status" value="1"/>
</dbReference>
<feature type="compositionally biased region" description="Basic and acidic residues" evidence="1">
    <location>
        <begin position="248"/>
        <end position="267"/>
    </location>
</feature>
<dbReference type="InterPro" id="IPR011333">
    <property type="entry name" value="SKP1/BTB/POZ_sf"/>
</dbReference>
<evidence type="ECO:0000259" key="2">
    <source>
        <dbReference type="SMART" id="SM00225"/>
    </source>
</evidence>